<dbReference type="GO" id="GO:0008239">
    <property type="term" value="F:dipeptidyl-peptidase activity"/>
    <property type="evidence" value="ECO:0007669"/>
    <property type="project" value="TreeGrafter"/>
</dbReference>
<gene>
    <name evidence="17" type="ORF">VP01_2554g3</name>
</gene>
<dbReference type="GO" id="GO:0005886">
    <property type="term" value="C:plasma membrane"/>
    <property type="evidence" value="ECO:0007669"/>
    <property type="project" value="TreeGrafter"/>
</dbReference>
<dbReference type="Gene3D" id="2.140.10.30">
    <property type="entry name" value="Dipeptidylpeptidase IV, N-terminal domain"/>
    <property type="match status" value="1"/>
</dbReference>
<evidence type="ECO:0000256" key="9">
    <source>
        <dbReference type="ARBA" id="ARBA00022968"/>
    </source>
</evidence>
<evidence type="ECO:0000256" key="8">
    <source>
        <dbReference type="ARBA" id="ARBA00022825"/>
    </source>
</evidence>
<evidence type="ECO:0000256" key="4">
    <source>
        <dbReference type="ARBA" id="ARBA00022554"/>
    </source>
</evidence>
<dbReference type="STRING" id="27349.A0A0L6V538"/>
<dbReference type="Proteomes" id="UP000037035">
    <property type="component" value="Unassembled WGS sequence"/>
</dbReference>
<dbReference type="GO" id="GO:0008236">
    <property type="term" value="F:serine-type peptidase activity"/>
    <property type="evidence" value="ECO:0007669"/>
    <property type="project" value="UniProtKB-KW"/>
</dbReference>
<keyword evidence="12" id="KW-0325">Glycoprotein</keyword>
<evidence type="ECO:0000256" key="10">
    <source>
        <dbReference type="ARBA" id="ARBA00022989"/>
    </source>
</evidence>
<dbReference type="SUPFAM" id="SSF53474">
    <property type="entry name" value="alpha/beta-Hydrolases"/>
    <property type="match status" value="1"/>
</dbReference>
<dbReference type="FunFam" id="3.40.50.1820:FF:000003">
    <property type="entry name" value="Dipeptidyl peptidase 4"/>
    <property type="match status" value="1"/>
</dbReference>
<evidence type="ECO:0000256" key="11">
    <source>
        <dbReference type="ARBA" id="ARBA00023136"/>
    </source>
</evidence>
<evidence type="ECO:0000256" key="3">
    <source>
        <dbReference type="ARBA" id="ARBA00022438"/>
    </source>
</evidence>
<keyword evidence="11 14" id="KW-0472">Membrane</keyword>
<comment type="caution">
    <text evidence="17">The sequence shown here is derived from an EMBL/GenBank/DDBJ whole genome shotgun (WGS) entry which is preliminary data.</text>
</comment>
<evidence type="ECO:0000256" key="1">
    <source>
        <dbReference type="ARBA" id="ARBA00004576"/>
    </source>
</evidence>
<name>A0A0L6V538_9BASI</name>
<comment type="similarity">
    <text evidence="2">Belongs to the peptidase S9B family.</text>
</comment>
<evidence type="ECO:0000259" key="15">
    <source>
        <dbReference type="Pfam" id="PF00326"/>
    </source>
</evidence>
<protein>
    <recommendedName>
        <fullName evidence="19">Dipeptidyl aminopeptidase</fullName>
    </recommendedName>
</protein>
<dbReference type="VEuPathDB" id="FungiDB:VP01_2554g3"/>
<keyword evidence="3" id="KW-0031">Aminopeptidase</keyword>
<feature type="domain" description="Peptidase S9 prolyl oligopeptidase catalytic" evidence="15">
    <location>
        <begin position="665"/>
        <end position="867"/>
    </location>
</feature>
<dbReference type="InterPro" id="IPR029058">
    <property type="entry name" value="AB_hydrolase_fold"/>
</dbReference>
<dbReference type="InterPro" id="IPR002469">
    <property type="entry name" value="Peptidase_S9B_N"/>
</dbReference>
<keyword evidence="6 14" id="KW-0812">Transmembrane</keyword>
<keyword evidence="10 14" id="KW-1133">Transmembrane helix</keyword>
<comment type="subcellular location">
    <subcellularLocation>
        <location evidence="1">Vacuole membrane</location>
        <topology evidence="1">Single-pass type II membrane protein</topology>
    </subcellularLocation>
</comment>
<dbReference type="InterPro" id="IPR050278">
    <property type="entry name" value="Serine_Prot_S9B/DPPIV"/>
</dbReference>
<evidence type="ECO:0000256" key="13">
    <source>
        <dbReference type="SAM" id="MobiDB-lite"/>
    </source>
</evidence>
<keyword evidence="7" id="KW-0378">Hydrolase</keyword>
<evidence type="ECO:0000256" key="5">
    <source>
        <dbReference type="ARBA" id="ARBA00022670"/>
    </source>
</evidence>
<evidence type="ECO:0000256" key="14">
    <source>
        <dbReference type="SAM" id="Phobius"/>
    </source>
</evidence>
<keyword evidence="9" id="KW-0735">Signal-anchor</keyword>
<dbReference type="PANTHER" id="PTHR11731:SF200">
    <property type="entry name" value="DIPEPTIDYL PEPTIDASE 10, ISOFORM B"/>
    <property type="match status" value="1"/>
</dbReference>
<feature type="domain" description="Dipeptidylpeptidase IV N-terminal" evidence="16">
    <location>
        <begin position="184"/>
        <end position="589"/>
    </location>
</feature>
<feature type="region of interest" description="Disordered" evidence="13">
    <location>
        <begin position="1"/>
        <end position="20"/>
    </location>
</feature>
<evidence type="ECO:0000259" key="16">
    <source>
        <dbReference type="Pfam" id="PF00930"/>
    </source>
</evidence>
<evidence type="ECO:0008006" key="19">
    <source>
        <dbReference type="Google" id="ProtNLM"/>
    </source>
</evidence>
<dbReference type="InterPro" id="IPR001375">
    <property type="entry name" value="Peptidase_S9_cat"/>
</dbReference>
<proteinExistence type="inferred from homology"/>
<dbReference type="GO" id="GO:0006508">
    <property type="term" value="P:proteolysis"/>
    <property type="evidence" value="ECO:0007669"/>
    <property type="project" value="UniProtKB-KW"/>
</dbReference>
<dbReference type="Gene3D" id="3.40.50.1820">
    <property type="entry name" value="alpha/beta hydrolase"/>
    <property type="match status" value="1"/>
</dbReference>
<keyword evidence="8" id="KW-0720">Serine protease</keyword>
<keyword evidence="5" id="KW-0645">Protease</keyword>
<evidence type="ECO:0000313" key="17">
    <source>
        <dbReference type="EMBL" id="KNZ55886.1"/>
    </source>
</evidence>
<feature type="transmembrane region" description="Helical" evidence="14">
    <location>
        <begin position="65"/>
        <end position="82"/>
    </location>
</feature>
<keyword evidence="4" id="KW-0926">Vacuole</keyword>
<dbReference type="Pfam" id="PF00930">
    <property type="entry name" value="DPPIV_N"/>
    <property type="match status" value="1"/>
</dbReference>
<dbReference type="SUPFAM" id="SSF82171">
    <property type="entry name" value="DPP6 N-terminal domain-like"/>
    <property type="match status" value="1"/>
</dbReference>
<dbReference type="GO" id="GO:0005774">
    <property type="term" value="C:vacuolar membrane"/>
    <property type="evidence" value="ECO:0007669"/>
    <property type="project" value="UniProtKB-SubCell"/>
</dbReference>
<dbReference type="AlphaFoldDB" id="A0A0L6V538"/>
<sequence>MDYYEKPVEHGADSSDDSEVPDDEDYIINHTLIHKPNSNLESLLPTPASQKGVKHKKLINYRKKLTYLLIFIPISIAFFIWISHKTHPIQSFTLNHINKTVIFNSSPNGLSRISLSNALSSTFYVHRHSISWLDEAGDGVYSEITSDGIILKDLKNNSTRPLIKSSDLLDPDHRPVYPEAFTVSSDLRYILVSTNSVEQWRHSKFSNYWIYDTLRRTVTSLRPDIPPHEPRISIAVWSPTGHSIAYVIDNDIYLITSPDQVHSPLRLTTTGAPTIFNGICDWVYEEEVFSASEALWWSPDSKKLVWLSLDESKVPIYELNTYNPTSQIGNTTPFPRKTHMKYPKPGFSNPIVSVAVFDLEAHRQAMGNNPVSESISQLKLDSEFDDNDRIVMEVAWVSAHELIVRQINRIATREKTGYFDLSGLATSRSVSPSSHGRVVMDVDYVKFDGGWSEPGQFIKPIMTGKDFAPGYLDVRINQAGYRHIAYFSPPDSNSPVFLSDGAWEVDGIIAAVDFDRNLVYFVAANPSMERHLYSVKLPTSFELKHMRDESLMDLHGRTPVTPITSGVGYYGVSFSRLSGFYLLNYNGPSFHHVVEDNAALSKTLSQYALPTVHFTSIKNSVQQDMNIQEIRPYQMDLSGKTKYPVLFKVYGGPNSQTASKKFAIDWSHFLSSSLDYLVVYVDGRGTGFKGREFRVGIRNQLGNIEALDISTAAQWDGRYYAGLKYVDPERIGIWGWSYGGYLTCKTVESYSKDFSMALAVAPVTDWRFYDSIYTERYMSTPELNPIGYQNSAINRVEGFGNLSFSLAHGSADDNVHFLNSANLLDRFTGDHIHGFQFRMFPDSDHSISTRGAYKELMGWMTDFLLRRWGHGLASSVHLDQAINVDALLE</sequence>
<dbReference type="PANTHER" id="PTHR11731">
    <property type="entry name" value="PROTEASE FAMILY S9B,C DIPEPTIDYL-PEPTIDASE IV-RELATED"/>
    <property type="match status" value="1"/>
</dbReference>
<evidence type="ECO:0000256" key="12">
    <source>
        <dbReference type="ARBA" id="ARBA00023180"/>
    </source>
</evidence>
<dbReference type="GO" id="GO:0004177">
    <property type="term" value="F:aminopeptidase activity"/>
    <property type="evidence" value="ECO:0007669"/>
    <property type="project" value="UniProtKB-KW"/>
</dbReference>
<dbReference type="EMBL" id="LAVV01007452">
    <property type="protein sequence ID" value="KNZ55886.1"/>
    <property type="molecule type" value="Genomic_DNA"/>
</dbReference>
<evidence type="ECO:0000256" key="2">
    <source>
        <dbReference type="ARBA" id="ARBA00006150"/>
    </source>
</evidence>
<organism evidence="17 18">
    <name type="scientific">Puccinia sorghi</name>
    <dbReference type="NCBI Taxonomy" id="27349"/>
    <lineage>
        <taxon>Eukaryota</taxon>
        <taxon>Fungi</taxon>
        <taxon>Dikarya</taxon>
        <taxon>Basidiomycota</taxon>
        <taxon>Pucciniomycotina</taxon>
        <taxon>Pucciniomycetes</taxon>
        <taxon>Pucciniales</taxon>
        <taxon>Pucciniaceae</taxon>
        <taxon>Puccinia</taxon>
    </lineage>
</organism>
<accession>A0A0L6V538</accession>
<dbReference type="OrthoDB" id="16520at2759"/>
<dbReference type="Pfam" id="PF00326">
    <property type="entry name" value="Peptidase_S9"/>
    <property type="match status" value="1"/>
</dbReference>
<keyword evidence="18" id="KW-1185">Reference proteome</keyword>
<evidence type="ECO:0000256" key="7">
    <source>
        <dbReference type="ARBA" id="ARBA00022801"/>
    </source>
</evidence>
<evidence type="ECO:0000256" key="6">
    <source>
        <dbReference type="ARBA" id="ARBA00022692"/>
    </source>
</evidence>
<feature type="compositionally biased region" description="Basic and acidic residues" evidence="13">
    <location>
        <begin position="1"/>
        <end position="13"/>
    </location>
</feature>
<evidence type="ECO:0000313" key="18">
    <source>
        <dbReference type="Proteomes" id="UP000037035"/>
    </source>
</evidence>
<reference evidence="17 18" key="1">
    <citation type="submission" date="2015-08" db="EMBL/GenBank/DDBJ databases">
        <title>Next Generation Sequencing and Analysis of the Genome of Puccinia sorghi L Schw, the Causal Agent of Maize Common Rust.</title>
        <authorList>
            <person name="Rochi L."/>
            <person name="Burguener G."/>
            <person name="Darino M."/>
            <person name="Turjanski A."/>
            <person name="Kreff E."/>
            <person name="Dieguez M.J."/>
            <person name="Sacco F."/>
        </authorList>
    </citation>
    <scope>NUCLEOTIDE SEQUENCE [LARGE SCALE GENOMIC DNA]</scope>
    <source>
        <strain evidence="17 18">RO10H11247</strain>
    </source>
</reference>